<evidence type="ECO:0000256" key="9">
    <source>
        <dbReference type="HAMAP-Rule" id="MF_01148"/>
    </source>
</evidence>
<keyword evidence="12" id="KW-1185">Reference proteome</keyword>
<evidence type="ECO:0000256" key="6">
    <source>
        <dbReference type="ARBA" id="ARBA00022989"/>
    </source>
</evidence>
<feature type="transmembrane region" description="Helical" evidence="9">
    <location>
        <begin position="33"/>
        <end position="63"/>
    </location>
</feature>
<evidence type="ECO:0000313" key="11">
    <source>
        <dbReference type="EMBL" id="GGB69889.1"/>
    </source>
</evidence>
<feature type="transmembrane region" description="Helical" evidence="9">
    <location>
        <begin position="75"/>
        <end position="96"/>
    </location>
</feature>
<name>A0ABQ1JIK5_9PROT</name>
<dbReference type="Pfam" id="PF20154">
    <property type="entry name" value="LNT_N"/>
    <property type="match status" value="1"/>
</dbReference>
<dbReference type="InterPro" id="IPR004563">
    <property type="entry name" value="Apolipo_AcylTrfase"/>
</dbReference>
<dbReference type="PROSITE" id="PS50263">
    <property type="entry name" value="CN_HYDROLASE"/>
    <property type="match status" value="1"/>
</dbReference>
<feature type="transmembrane region" description="Helical" evidence="9">
    <location>
        <begin position="533"/>
        <end position="550"/>
    </location>
</feature>
<dbReference type="CDD" id="cd07571">
    <property type="entry name" value="ALP_N-acyl_transferase"/>
    <property type="match status" value="1"/>
</dbReference>
<comment type="catalytic activity">
    <reaction evidence="9">
        <text>N-terminal S-1,2-diacyl-sn-glyceryl-L-cysteinyl-[lipoprotein] + a glycerophospholipid = N-acyl-S-1,2-diacyl-sn-glyceryl-L-cysteinyl-[lipoprotein] + a 2-acyl-sn-glycero-3-phospholipid + H(+)</text>
        <dbReference type="Rhea" id="RHEA:48228"/>
        <dbReference type="Rhea" id="RHEA-COMP:14681"/>
        <dbReference type="Rhea" id="RHEA-COMP:14684"/>
        <dbReference type="ChEBI" id="CHEBI:15378"/>
        <dbReference type="ChEBI" id="CHEBI:136912"/>
        <dbReference type="ChEBI" id="CHEBI:140656"/>
        <dbReference type="ChEBI" id="CHEBI:140657"/>
        <dbReference type="ChEBI" id="CHEBI:140660"/>
        <dbReference type="EC" id="2.3.1.269"/>
    </reaction>
</comment>
<protein>
    <recommendedName>
        <fullName evidence="9">Apolipoprotein N-acyltransferase</fullName>
        <shortName evidence="9">ALP N-acyltransferase</shortName>
        <ecNumber evidence="9">2.3.1.269</ecNumber>
    </recommendedName>
</protein>
<dbReference type="Pfam" id="PF00795">
    <property type="entry name" value="CN_hydrolase"/>
    <property type="match status" value="1"/>
</dbReference>
<keyword evidence="7 9" id="KW-0472">Membrane</keyword>
<keyword evidence="3 9" id="KW-1003">Cell membrane</keyword>
<evidence type="ECO:0000259" key="10">
    <source>
        <dbReference type="PROSITE" id="PS50263"/>
    </source>
</evidence>
<feature type="transmembrane region" description="Helical" evidence="9">
    <location>
        <begin position="218"/>
        <end position="235"/>
    </location>
</feature>
<feature type="transmembrane region" description="Helical" evidence="9">
    <location>
        <begin position="108"/>
        <end position="136"/>
    </location>
</feature>
<evidence type="ECO:0000313" key="12">
    <source>
        <dbReference type="Proteomes" id="UP000628854"/>
    </source>
</evidence>
<dbReference type="EC" id="2.3.1.269" evidence="9"/>
<organism evidence="11 12">
    <name type="scientific">Henriciella pelagia</name>
    <dbReference type="NCBI Taxonomy" id="1977912"/>
    <lineage>
        <taxon>Bacteria</taxon>
        <taxon>Pseudomonadati</taxon>
        <taxon>Pseudomonadota</taxon>
        <taxon>Alphaproteobacteria</taxon>
        <taxon>Hyphomonadales</taxon>
        <taxon>Hyphomonadaceae</taxon>
        <taxon>Henriciella</taxon>
    </lineage>
</organism>
<dbReference type="Proteomes" id="UP000628854">
    <property type="component" value="Unassembled WGS sequence"/>
</dbReference>
<comment type="function">
    <text evidence="9">Catalyzes the phospholipid dependent N-acylation of the N-terminal cysteine of apolipoprotein, the last step in lipoprotein maturation.</text>
</comment>
<dbReference type="SUPFAM" id="SSF56317">
    <property type="entry name" value="Carbon-nitrogen hydrolase"/>
    <property type="match status" value="1"/>
</dbReference>
<keyword evidence="6 9" id="KW-1133">Transmembrane helix</keyword>
<dbReference type="HAMAP" id="MF_01148">
    <property type="entry name" value="Lnt"/>
    <property type="match status" value="1"/>
</dbReference>
<feature type="transmembrane region" description="Helical" evidence="9">
    <location>
        <begin position="188"/>
        <end position="206"/>
    </location>
</feature>
<gene>
    <name evidence="9 11" type="primary">lnt</name>
    <name evidence="11" type="ORF">GCM10011503_18190</name>
</gene>
<keyword evidence="5 9" id="KW-0812">Transmembrane</keyword>
<keyword evidence="4 9" id="KW-0808">Transferase</keyword>
<dbReference type="EMBL" id="BMKF01000002">
    <property type="protein sequence ID" value="GGB69889.1"/>
    <property type="molecule type" value="Genomic_DNA"/>
</dbReference>
<dbReference type="InterPro" id="IPR036526">
    <property type="entry name" value="C-N_Hydrolase_sf"/>
</dbReference>
<comment type="subcellular location">
    <subcellularLocation>
        <location evidence="1 9">Cell membrane</location>
        <topology evidence="1 9">Multi-pass membrane protein</topology>
    </subcellularLocation>
</comment>
<dbReference type="InterPro" id="IPR003010">
    <property type="entry name" value="C-N_Hydrolase"/>
</dbReference>
<evidence type="ECO:0000256" key="3">
    <source>
        <dbReference type="ARBA" id="ARBA00022475"/>
    </source>
</evidence>
<evidence type="ECO:0000256" key="4">
    <source>
        <dbReference type="ARBA" id="ARBA00022679"/>
    </source>
</evidence>
<reference evidence="12" key="1">
    <citation type="journal article" date="2019" name="Int. J. Syst. Evol. Microbiol.">
        <title>The Global Catalogue of Microorganisms (GCM) 10K type strain sequencing project: providing services to taxonomists for standard genome sequencing and annotation.</title>
        <authorList>
            <consortium name="The Broad Institute Genomics Platform"/>
            <consortium name="The Broad Institute Genome Sequencing Center for Infectious Disease"/>
            <person name="Wu L."/>
            <person name="Ma J."/>
        </authorList>
    </citation>
    <scope>NUCLEOTIDE SEQUENCE [LARGE SCALE GENOMIC DNA]</scope>
    <source>
        <strain evidence="12">CGMCC 1.15928</strain>
    </source>
</reference>
<proteinExistence type="inferred from homology"/>
<dbReference type="Gene3D" id="3.60.110.10">
    <property type="entry name" value="Carbon-nitrogen hydrolase"/>
    <property type="match status" value="1"/>
</dbReference>
<evidence type="ECO:0000256" key="1">
    <source>
        <dbReference type="ARBA" id="ARBA00004651"/>
    </source>
</evidence>
<evidence type="ECO:0000256" key="2">
    <source>
        <dbReference type="ARBA" id="ARBA00010065"/>
    </source>
</evidence>
<dbReference type="NCBIfam" id="TIGR00546">
    <property type="entry name" value="lnt"/>
    <property type="match status" value="1"/>
</dbReference>
<feature type="domain" description="CN hydrolase" evidence="10">
    <location>
        <begin position="253"/>
        <end position="514"/>
    </location>
</feature>
<comment type="pathway">
    <text evidence="9">Protein modification; lipoprotein biosynthesis (N-acyl transfer).</text>
</comment>
<evidence type="ECO:0000256" key="7">
    <source>
        <dbReference type="ARBA" id="ARBA00023136"/>
    </source>
</evidence>
<dbReference type="RefSeq" id="WP_084392759.1">
    <property type="nucleotide sequence ID" value="NZ_BMKF01000002.1"/>
</dbReference>
<keyword evidence="8 9" id="KW-0012">Acyltransferase</keyword>
<evidence type="ECO:0000256" key="5">
    <source>
        <dbReference type="ARBA" id="ARBA00022692"/>
    </source>
</evidence>
<feature type="transmembrane region" description="Helical" evidence="9">
    <location>
        <begin position="143"/>
        <end position="168"/>
    </location>
</feature>
<evidence type="ECO:0000256" key="8">
    <source>
        <dbReference type="ARBA" id="ARBA00023315"/>
    </source>
</evidence>
<sequence length="552" mass="59748">MSEPIRSHGFTALGPVHEALAKLRGWPALGFSALLGAFAALAFAPFHLTPALIISVTGLIWMMDGARGQARWGRALFMRGWAFGYGFFLVGMYWTASPFLIEPEKHAIFIWMPLIALPGGMALIWAAATALAGAFWSASPSRIFIFAVFMALAELVRGHLFGGFPWNIFGTTWSPGGALSQAASLGGVYWLTLVTLFICGAPAALVDTRDARGVIGRALPVIAAVMLIGFGWAWGAQRLATPPVMSEDTVVLMDAGIPQAEKYQGTGDKVLARYGTFLRDIESDPNDIIIWPEGALPFDLLANNYALDVISAYLGNRTLIVGTTRRSLDGAEGVYNNSLAVLQTEAGRAELIALYDKHRLVPFGELPATEIVPFGNAIAGILPGPMQQMAKSGFEPGSEPTVLFPRDLPPFIAMICYEGLFPEIARKAGPQRDEARWIVVVSNDAWFGSGMGPAQHYAQNRYRSIETGLPMARVASRGATAVVDAFGREAARGQRVSGDPDRWVSSVVRTPLPAPYLDANGQPNTPYQKYGPALFWLTLVLFSVLAFLAWRR</sequence>
<accession>A0ABQ1JIK5</accession>
<comment type="similarity">
    <text evidence="2 9">Belongs to the CN hydrolase family. Apolipoprotein N-acyltransferase subfamily.</text>
</comment>
<comment type="caution">
    <text evidence="11">The sequence shown here is derived from an EMBL/GenBank/DDBJ whole genome shotgun (WGS) entry which is preliminary data.</text>
</comment>
<dbReference type="InterPro" id="IPR045378">
    <property type="entry name" value="LNT_N"/>
</dbReference>
<dbReference type="PANTHER" id="PTHR38686:SF1">
    <property type="entry name" value="APOLIPOPROTEIN N-ACYLTRANSFERASE"/>
    <property type="match status" value="1"/>
</dbReference>
<dbReference type="PANTHER" id="PTHR38686">
    <property type="entry name" value="APOLIPOPROTEIN N-ACYLTRANSFERASE"/>
    <property type="match status" value="1"/>
</dbReference>